<comment type="similarity">
    <text evidence="2 8">Belongs to the HSF family.</text>
</comment>
<feature type="compositionally biased region" description="Low complexity" evidence="9">
    <location>
        <begin position="20"/>
        <end position="30"/>
    </location>
</feature>
<dbReference type="PANTHER" id="PTHR10015:SF427">
    <property type="entry name" value="HEAT SHOCK FACTOR PROTEIN"/>
    <property type="match status" value="1"/>
</dbReference>
<feature type="region of interest" description="Disordered" evidence="9">
    <location>
        <begin position="519"/>
        <end position="718"/>
    </location>
</feature>
<evidence type="ECO:0000256" key="6">
    <source>
        <dbReference type="ARBA" id="ARBA00023242"/>
    </source>
</evidence>
<keyword evidence="5" id="KW-0804">Transcription</keyword>
<evidence type="ECO:0000256" key="4">
    <source>
        <dbReference type="ARBA" id="ARBA00023125"/>
    </source>
</evidence>
<dbReference type="PANTHER" id="PTHR10015">
    <property type="entry name" value="HEAT SHOCK TRANSCRIPTION FACTOR"/>
    <property type="match status" value="1"/>
</dbReference>
<evidence type="ECO:0000256" key="5">
    <source>
        <dbReference type="ARBA" id="ARBA00023163"/>
    </source>
</evidence>
<feature type="compositionally biased region" description="Low complexity" evidence="9">
    <location>
        <begin position="123"/>
        <end position="157"/>
    </location>
</feature>
<dbReference type="SMART" id="SM00415">
    <property type="entry name" value="HSF"/>
    <property type="match status" value="1"/>
</dbReference>
<feature type="compositionally biased region" description="Pro residues" evidence="9">
    <location>
        <begin position="359"/>
        <end position="378"/>
    </location>
</feature>
<dbReference type="InterPro" id="IPR000232">
    <property type="entry name" value="HSF_DNA-bd"/>
</dbReference>
<evidence type="ECO:0000256" key="7">
    <source>
        <dbReference type="ARBA" id="ARBA00062171"/>
    </source>
</evidence>
<dbReference type="GO" id="GO:0043565">
    <property type="term" value="F:sequence-specific DNA binding"/>
    <property type="evidence" value="ECO:0007669"/>
    <property type="project" value="InterPro"/>
</dbReference>
<feature type="compositionally biased region" description="Polar residues" evidence="9">
    <location>
        <begin position="340"/>
        <end position="356"/>
    </location>
</feature>
<dbReference type="Proteomes" id="UP000092583">
    <property type="component" value="Unassembled WGS sequence"/>
</dbReference>
<organism evidence="11 12">
    <name type="scientific">Kwoniella mangroviensis CBS 10435</name>
    <dbReference type="NCBI Taxonomy" id="1331196"/>
    <lineage>
        <taxon>Eukaryota</taxon>
        <taxon>Fungi</taxon>
        <taxon>Dikarya</taxon>
        <taxon>Basidiomycota</taxon>
        <taxon>Agaricomycotina</taxon>
        <taxon>Tremellomycetes</taxon>
        <taxon>Tremellales</taxon>
        <taxon>Cryptococcaceae</taxon>
        <taxon>Kwoniella</taxon>
    </lineage>
</organism>
<feature type="compositionally biased region" description="Polar residues" evidence="9">
    <location>
        <begin position="588"/>
        <end position="622"/>
    </location>
</feature>
<keyword evidence="3" id="KW-0805">Transcription regulation</keyword>
<dbReference type="Gene3D" id="1.10.10.10">
    <property type="entry name" value="Winged helix-like DNA-binding domain superfamily/Winged helix DNA-binding domain"/>
    <property type="match status" value="1"/>
</dbReference>
<reference evidence="12" key="2">
    <citation type="submission" date="2013-12" db="EMBL/GenBank/DDBJ databases">
        <title>Evolution of pathogenesis and genome organization in the Tremellales.</title>
        <authorList>
            <person name="Cuomo C."/>
            <person name="Litvintseva A."/>
            <person name="Heitman J."/>
            <person name="Chen Y."/>
            <person name="Sun S."/>
            <person name="Springer D."/>
            <person name="Dromer F."/>
            <person name="Young S."/>
            <person name="Zeng Q."/>
            <person name="Chapman S."/>
            <person name="Gujja S."/>
            <person name="Saif S."/>
            <person name="Birren B."/>
        </authorList>
    </citation>
    <scope>NUCLEOTIDE SEQUENCE [LARGE SCALE GENOMIC DNA]</scope>
    <source>
        <strain evidence="12">CBS 10435</strain>
    </source>
</reference>
<accession>A0A1B9J075</accession>
<feature type="region of interest" description="Disordered" evidence="9">
    <location>
        <begin position="267"/>
        <end position="432"/>
    </location>
</feature>
<dbReference type="InterPro" id="IPR036388">
    <property type="entry name" value="WH-like_DNA-bd_sf"/>
</dbReference>
<feature type="compositionally biased region" description="Basic and acidic residues" evidence="9">
    <location>
        <begin position="31"/>
        <end position="47"/>
    </location>
</feature>
<feature type="compositionally biased region" description="Polar residues" evidence="9">
    <location>
        <begin position="683"/>
        <end position="693"/>
    </location>
</feature>
<proteinExistence type="inferred from homology"/>
<feature type="region of interest" description="Disordered" evidence="9">
    <location>
        <begin position="1"/>
        <end position="164"/>
    </location>
</feature>
<gene>
    <name evidence="11" type="ORF">L486_00834</name>
</gene>
<dbReference type="SUPFAM" id="SSF46785">
    <property type="entry name" value="Winged helix' DNA-binding domain"/>
    <property type="match status" value="1"/>
</dbReference>
<dbReference type="GO" id="GO:0005634">
    <property type="term" value="C:nucleus"/>
    <property type="evidence" value="ECO:0007669"/>
    <property type="project" value="UniProtKB-SubCell"/>
</dbReference>
<evidence type="ECO:0000256" key="3">
    <source>
        <dbReference type="ARBA" id="ARBA00023015"/>
    </source>
</evidence>
<feature type="compositionally biased region" description="Basic and acidic residues" evidence="9">
    <location>
        <begin position="81"/>
        <end position="98"/>
    </location>
</feature>
<feature type="domain" description="HSF-type DNA-binding" evidence="10">
    <location>
        <begin position="168"/>
        <end position="269"/>
    </location>
</feature>
<evidence type="ECO:0000259" key="10">
    <source>
        <dbReference type="SMART" id="SM00415"/>
    </source>
</evidence>
<feature type="compositionally biased region" description="Basic and acidic residues" evidence="9">
    <location>
        <begin position="523"/>
        <end position="543"/>
    </location>
</feature>
<keyword evidence="6" id="KW-0539">Nucleus</keyword>
<evidence type="ECO:0000313" key="11">
    <source>
        <dbReference type="EMBL" id="OCF61189.1"/>
    </source>
</evidence>
<dbReference type="AlphaFoldDB" id="A0A1B9J075"/>
<feature type="compositionally biased region" description="Polar residues" evidence="9">
    <location>
        <begin position="629"/>
        <end position="669"/>
    </location>
</feature>
<evidence type="ECO:0000313" key="12">
    <source>
        <dbReference type="Proteomes" id="UP000092583"/>
    </source>
</evidence>
<dbReference type="OrthoDB" id="60033at2759"/>
<dbReference type="FunFam" id="1.10.10.10:FF:000027">
    <property type="entry name" value="Heat shock transcription factor 1"/>
    <property type="match status" value="1"/>
</dbReference>
<feature type="compositionally biased region" description="Polar residues" evidence="9">
    <location>
        <begin position="550"/>
        <end position="562"/>
    </location>
</feature>
<sequence length="718" mass="78996">MSDNGRRPNAETPSKRRLSLRLGDSSSSVNSDKKARIDRPLSTREQDAIDLTEESEQPQTATSTRFTHSSYSSPSDSTEEERDRAFRERVGHRSSDPSHRRRPSYPSAWVIGDNERGGLSAGSSSRQPNQSHPHHPSSTSAAASRNSSPPPSFNLSSGQPLVNPPQKTQAAFVGKLYSILEDENIVKTGLIYWSAEGTTFTCPNPQEFAKVVLPRFFKHNNWQSFVRQLNMYSLVNDIYTTSVDPQAWEFRHNLFRRGEPHLLASIKRKSSRPSVHDGGQPISPTEETAELSRPVAGWMRDVPPPGVPNHHPQILRLSSPPQSRGNIVFPYSGPNEDNRPTTTAGIWESRQPSSHGTAPPQPAPPAPPSIPLRMPPPLQDLKTQSHHQPQLPRFHPDPNRPPLSAHGQRFLPSNFPDSPYYPQQPPRSPLDSLSSQVIMLEDRLQRIAEVLNNDRIEHVRYNLDFTSYLLQMVGWAAGDQPSLEMKALQDTLNRQNGEMRQKYEALMASDALAIMASGAGITGRERAPERDRDRDREERRTRFSFETAIPNLTRSLGGTSPTPRLAPALNSSRGVTPMASPSVREFSDLSSTSGMINSRPPTGSTLTTSGDSHLADSNSNMNLPIPLNLTRSSNPNVSYFPTPAQSSASASGRVTPSATTAELSVTAATVSDPRKTPQEEPRSMTSHTTSNGLKDTPSGRGGDGEEIKPKTGLKNLLN</sequence>
<feature type="compositionally biased region" description="Polar residues" evidence="9">
    <location>
        <begin position="57"/>
        <end position="68"/>
    </location>
</feature>
<evidence type="ECO:0000256" key="8">
    <source>
        <dbReference type="RuleBase" id="RU004020"/>
    </source>
</evidence>
<evidence type="ECO:0000256" key="1">
    <source>
        <dbReference type="ARBA" id="ARBA00004123"/>
    </source>
</evidence>
<dbReference type="InterPro" id="IPR036390">
    <property type="entry name" value="WH_DNA-bd_sf"/>
</dbReference>
<comment type="subcellular location">
    <subcellularLocation>
        <location evidence="1">Nucleus</location>
    </subcellularLocation>
</comment>
<dbReference type="STRING" id="1331196.A0A1B9J075"/>
<comment type="subunit">
    <text evidence="7">Homotrimer. Homotrimerization increases the affinity of HSF1 to DNA. Interacts with transcriptional coregulator SSA1 on chromatin.</text>
</comment>
<dbReference type="GO" id="GO:0003700">
    <property type="term" value="F:DNA-binding transcription factor activity"/>
    <property type="evidence" value="ECO:0007669"/>
    <property type="project" value="InterPro"/>
</dbReference>
<dbReference type="Pfam" id="PF00447">
    <property type="entry name" value="HSF_DNA-bind"/>
    <property type="match status" value="1"/>
</dbReference>
<evidence type="ECO:0000256" key="9">
    <source>
        <dbReference type="SAM" id="MobiDB-lite"/>
    </source>
</evidence>
<keyword evidence="12" id="KW-1185">Reference proteome</keyword>
<keyword evidence="4" id="KW-0238">DNA-binding</keyword>
<protein>
    <recommendedName>
        <fullName evidence="10">HSF-type DNA-binding domain-containing protein</fullName>
    </recommendedName>
</protein>
<dbReference type="EMBL" id="KI669459">
    <property type="protein sequence ID" value="OCF61189.1"/>
    <property type="molecule type" value="Genomic_DNA"/>
</dbReference>
<feature type="compositionally biased region" description="Basic and acidic residues" evidence="9">
    <location>
        <begin position="672"/>
        <end position="682"/>
    </location>
</feature>
<reference evidence="11 12" key="1">
    <citation type="submission" date="2013-07" db="EMBL/GenBank/DDBJ databases">
        <title>The Genome Sequence of Kwoniella mangroviensis CBS10435.</title>
        <authorList>
            <consortium name="The Broad Institute Genome Sequencing Platform"/>
            <person name="Cuomo C."/>
            <person name="Litvintseva A."/>
            <person name="Chen Y."/>
            <person name="Heitman J."/>
            <person name="Sun S."/>
            <person name="Springer D."/>
            <person name="Dromer F."/>
            <person name="Young S.K."/>
            <person name="Zeng Q."/>
            <person name="Gargeya S."/>
            <person name="Fitzgerald M."/>
            <person name="Abouelleil A."/>
            <person name="Alvarado L."/>
            <person name="Berlin A.M."/>
            <person name="Chapman S.B."/>
            <person name="Dewar J."/>
            <person name="Goldberg J."/>
            <person name="Griggs A."/>
            <person name="Gujja S."/>
            <person name="Hansen M."/>
            <person name="Howarth C."/>
            <person name="Imamovic A."/>
            <person name="Larimer J."/>
            <person name="McCowan C."/>
            <person name="Murphy C."/>
            <person name="Pearson M."/>
            <person name="Priest M."/>
            <person name="Roberts A."/>
            <person name="Saif S."/>
            <person name="Shea T."/>
            <person name="Sykes S."/>
            <person name="Wortman J."/>
            <person name="Nusbaum C."/>
            <person name="Birren B."/>
        </authorList>
    </citation>
    <scope>NUCLEOTIDE SEQUENCE [LARGE SCALE GENOMIC DNA]</scope>
    <source>
        <strain evidence="11 12">CBS 10435</strain>
    </source>
</reference>
<name>A0A1B9J075_9TREE</name>
<evidence type="ECO:0000256" key="2">
    <source>
        <dbReference type="ARBA" id="ARBA00006403"/>
    </source>
</evidence>